<dbReference type="Gene3D" id="2.60.40.790">
    <property type="match status" value="1"/>
</dbReference>
<dbReference type="InterPro" id="IPR008978">
    <property type="entry name" value="HSP20-like_chaperone"/>
</dbReference>
<gene>
    <name evidence="4" type="ORF">H8689_01220</name>
</gene>
<dbReference type="EMBL" id="JACRTK010000001">
    <property type="protein sequence ID" value="MBC8589766.1"/>
    <property type="molecule type" value="Genomic_DNA"/>
</dbReference>
<sequence>MFDMTPFRKNNFNKKDDYITPFLNNFLDNDFFNSVMNRGQFRADLKETKDSYLVVADLPGVKKGDIDIEFHNNNLTISAKRDESIEDNKENYVRRERHHGEFTRNFYIDNVDEDHIEAKFEDGVLKIVLQKLTKDDENKKKIDIQ</sequence>
<dbReference type="InterPro" id="IPR053570">
    <property type="entry name" value="sHSP/HSP20"/>
</dbReference>
<comment type="similarity">
    <text evidence="1 2">Belongs to the small heat shock protein (HSP20) family.</text>
</comment>
<evidence type="ECO:0000259" key="3">
    <source>
        <dbReference type="PROSITE" id="PS01031"/>
    </source>
</evidence>
<evidence type="ECO:0000256" key="1">
    <source>
        <dbReference type="PROSITE-ProRule" id="PRU00285"/>
    </source>
</evidence>
<accession>A0A926EVN2</accession>
<dbReference type="RefSeq" id="WP_249322583.1">
    <property type="nucleotide sequence ID" value="NZ_JACRTK010000001.1"/>
</dbReference>
<dbReference type="Pfam" id="PF00011">
    <property type="entry name" value="HSP20"/>
    <property type="match status" value="1"/>
</dbReference>
<evidence type="ECO:0000256" key="2">
    <source>
        <dbReference type="RuleBase" id="RU003616"/>
    </source>
</evidence>
<dbReference type="CDD" id="cd06471">
    <property type="entry name" value="ACD_LpsHSP_like"/>
    <property type="match status" value="1"/>
</dbReference>
<organism evidence="4 5">
    <name type="scientific">Wansuia hejianensis</name>
    <dbReference type="NCBI Taxonomy" id="2763667"/>
    <lineage>
        <taxon>Bacteria</taxon>
        <taxon>Bacillati</taxon>
        <taxon>Bacillota</taxon>
        <taxon>Clostridia</taxon>
        <taxon>Lachnospirales</taxon>
        <taxon>Lachnospiraceae</taxon>
        <taxon>Wansuia</taxon>
    </lineage>
</organism>
<dbReference type="Proteomes" id="UP000601522">
    <property type="component" value="Unassembled WGS sequence"/>
</dbReference>
<dbReference type="InterPro" id="IPR031107">
    <property type="entry name" value="Small_HSP"/>
</dbReference>
<proteinExistence type="inferred from homology"/>
<name>A0A926EVN2_9FIRM</name>
<protein>
    <submittedName>
        <fullName evidence="4">Hsp20/alpha crystallin family protein</fullName>
    </submittedName>
</protein>
<reference evidence="4 5" key="1">
    <citation type="submission" date="2020-08" db="EMBL/GenBank/DDBJ databases">
        <title>Genome public.</title>
        <authorList>
            <person name="Liu C."/>
            <person name="Sun Q."/>
        </authorList>
    </citation>
    <scope>NUCLEOTIDE SEQUENCE [LARGE SCALE GENOMIC DNA]</scope>
    <source>
        <strain evidence="4 5">NSJ-26</strain>
    </source>
</reference>
<evidence type="ECO:0000313" key="4">
    <source>
        <dbReference type="EMBL" id="MBC8589766.1"/>
    </source>
</evidence>
<dbReference type="InterPro" id="IPR002068">
    <property type="entry name" value="A-crystallin/Hsp20_dom"/>
</dbReference>
<keyword evidence="5" id="KW-1185">Reference proteome</keyword>
<dbReference type="SUPFAM" id="SSF49764">
    <property type="entry name" value="HSP20-like chaperones"/>
    <property type="match status" value="1"/>
</dbReference>
<dbReference type="PANTHER" id="PTHR11527">
    <property type="entry name" value="HEAT-SHOCK PROTEIN 20 FAMILY MEMBER"/>
    <property type="match status" value="1"/>
</dbReference>
<dbReference type="AlphaFoldDB" id="A0A926EVN2"/>
<dbReference type="PROSITE" id="PS01031">
    <property type="entry name" value="SHSP"/>
    <property type="match status" value="1"/>
</dbReference>
<feature type="domain" description="SHSP" evidence="3">
    <location>
        <begin position="34"/>
        <end position="145"/>
    </location>
</feature>
<dbReference type="NCBIfam" id="NF042420">
    <property type="entry name" value="Hsp18_Clos"/>
    <property type="match status" value="1"/>
</dbReference>
<evidence type="ECO:0000313" key="5">
    <source>
        <dbReference type="Proteomes" id="UP000601522"/>
    </source>
</evidence>
<comment type="caution">
    <text evidence="4">The sequence shown here is derived from an EMBL/GenBank/DDBJ whole genome shotgun (WGS) entry which is preliminary data.</text>
</comment>